<dbReference type="RefSeq" id="XP_022402312.1">
    <property type="nucleotide sequence ID" value="XM_022546287.1"/>
</dbReference>
<dbReference type="GeneID" id="34462548"/>
<dbReference type="EMBL" id="KV878894">
    <property type="protein sequence ID" value="OJJ85614.1"/>
    <property type="molecule type" value="Genomic_DNA"/>
</dbReference>
<gene>
    <name evidence="1" type="ORF">ASPGLDRAFT_45610</name>
</gene>
<keyword evidence="2" id="KW-1185">Reference proteome</keyword>
<reference evidence="2" key="1">
    <citation type="journal article" date="2017" name="Genome Biol.">
        <title>Comparative genomics reveals high biological diversity and specific adaptations in the industrially and medically important fungal genus Aspergillus.</title>
        <authorList>
            <person name="de Vries R.P."/>
            <person name="Riley R."/>
            <person name="Wiebenga A."/>
            <person name="Aguilar-Osorio G."/>
            <person name="Amillis S."/>
            <person name="Uchima C.A."/>
            <person name="Anderluh G."/>
            <person name="Asadollahi M."/>
            <person name="Askin M."/>
            <person name="Barry K."/>
            <person name="Battaglia E."/>
            <person name="Bayram O."/>
            <person name="Benocci T."/>
            <person name="Braus-Stromeyer S.A."/>
            <person name="Caldana C."/>
            <person name="Canovas D."/>
            <person name="Cerqueira G.C."/>
            <person name="Chen F."/>
            <person name="Chen W."/>
            <person name="Choi C."/>
            <person name="Clum A."/>
            <person name="Dos Santos R.A."/>
            <person name="Damasio A.R."/>
            <person name="Diallinas G."/>
            <person name="Emri T."/>
            <person name="Fekete E."/>
            <person name="Flipphi M."/>
            <person name="Freyberg S."/>
            <person name="Gallo A."/>
            <person name="Gournas C."/>
            <person name="Habgood R."/>
            <person name="Hainaut M."/>
            <person name="Harispe M.L."/>
            <person name="Henrissat B."/>
            <person name="Hilden K.S."/>
            <person name="Hope R."/>
            <person name="Hossain A."/>
            <person name="Karabika E."/>
            <person name="Karaffa L."/>
            <person name="Karanyi Z."/>
            <person name="Krasevec N."/>
            <person name="Kuo A."/>
            <person name="Kusch H."/>
            <person name="LaButti K."/>
            <person name="Lagendijk E.L."/>
            <person name="Lapidus A."/>
            <person name="Levasseur A."/>
            <person name="Lindquist E."/>
            <person name="Lipzen A."/>
            <person name="Logrieco A.F."/>
            <person name="MacCabe A."/>
            <person name="Maekelae M.R."/>
            <person name="Malavazi I."/>
            <person name="Melin P."/>
            <person name="Meyer V."/>
            <person name="Mielnichuk N."/>
            <person name="Miskei M."/>
            <person name="Molnar A.P."/>
            <person name="Mule G."/>
            <person name="Ngan C.Y."/>
            <person name="Orejas M."/>
            <person name="Orosz E."/>
            <person name="Ouedraogo J.P."/>
            <person name="Overkamp K.M."/>
            <person name="Park H.-S."/>
            <person name="Perrone G."/>
            <person name="Piumi F."/>
            <person name="Punt P.J."/>
            <person name="Ram A.F."/>
            <person name="Ramon A."/>
            <person name="Rauscher S."/>
            <person name="Record E."/>
            <person name="Riano-Pachon D.M."/>
            <person name="Robert V."/>
            <person name="Roehrig J."/>
            <person name="Ruller R."/>
            <person name="Salamov A."/>
            <person name="Salih N.S."/>
            <person name="Samson R.A."/>
            <person name="Sandor E."/>
            <person name="Sanguinetti M."/>
            <person name="Schuetze T."/>
            <person name="Sepcic K."/>
            <person name="Shelest E."/>
            <person name="Sherlock G."/>
            <person name="Sophianopoulou V."/>
            <person name="Squina F.M."/>
            <person name="Sun H."/>
            <person name="Susca A."/>
            <person name="Todd R.B."/>
            <person name="Tsang A."/>
            <person name="Unkles S.E."/>
            <person name="van de Wiele N."/>
            <person name="van Rossen-Uffink D."/>
            <person name="Oliveira J.V."/>
            <person name="Vesth T.C."/>
            <person name="Visser J."/>
            <person name="Yu J.-H."/>
            <person name="Zhou M."/>
            <person name="Andersen M.R."/>
            <person name="Archer D.B."/>
            <person name="Baker S.E."/>
            <person name="Benoit I."/>
            <person name="Brakhage A.A."/>
            <person name="Braus G.H."/>
            <person name="Fischer R."/>
            <person name="Frisvad J.C."/>
            <person name="Goldman G.H."/>
            <person name="Houbraken J."/>
            <person name="Oakley B."/>
            <person name="Pocsi I."/>
            <person name="Scazzocchio C."/>
            <person name="Seiboth B."/>
            <person name="vanKuyk P.A."/>
            <person name="Wortman J."/>
            <person name="Dyer P.S."/>
            <person name="Grigoriev I.V."/>
        </authorList>
    </citation>
    <scope>NUCLEOTIDE SEQUENCE [LARGE SCALE GENOMIC DNA]</scope>
    <source>
        <strain evidence="2">CBS 516.65</strain>
    </source>
</reference>
<dbReference type="Proteomes" id="UP000184300">
    <property type="component" value="Unassembled WGS sequence"/>
</dbReference>
<dbReference type="VEuPathDB" id="FungiDB:ASPGLDRAFT_45610"/>
<accession>A0A1L9VNZ9</accession>
<name>A0A1L9VNZ9_ASPGL</name>
<proteinExistence type="predicted"/>
<organism evidence="1 2">
    <name type="scientific">Aspergillus glaucus CBS 516.65</name>
    <dbReference type="NCBI Taxonomy" id="1160497"/>
    <lineage>
        <taxon>Eukaryota</taxon>
        <taxon>Fungi</taxon>
        <taxon>Dikarya</taxon>
        <taxon>Ascomycota</taxon>
        <taxon>Pezizomycotina</taxon>
        <taxon>Eurotiomycetes</taxon>
        <taxon>Eurotiomycetidae</taxon>
        <taxon>Eurotiales</taxon>
        <taxon>Aspergillaceae</taxon>
        <taxon>Aspergillus</taxon>
        <taxon>Aspergillus subgen. Aspergillus</taxon>
    </lineage>
</organism>
<evidence type="ECO:0000313" key="2">
    <source>
        <dbReference type="Proteomes" id="UP000184300"/>
    </source>
</evidence>
<protein>
    <submittedName>
        <fullName evidence="1">Uncharacterized protein</fullName>
    </submittedName>
</protein>
<dbReference type="AlphaFoldDB" id="A0A1L9VNZ9"/>
<sequence length="65" mass="7471">MYASNFKAQLNHKKPSKAVELLTFPSPDRMRDTAHGAEEMQPNLYPVPNVQYGAKTRGRLYYRVS</sequence>
<dbReference type="OrthoDB" id="10500419at2759"/>
<evidence type="ECO:0000313" key="1">
    <source>
        <dbReference type="EMBL" id="OJJ85614.1"/>
    </source>
</evidence>